<dbReference type="PANTHER" id="PTHR19367">
    <property type="entry name" value="T-CELL RECEPTOR ALPHA CHAIN V REGION"/>
    <property type="match status" value="1"/>
</dbReference>
<dbReference type="SUPFAM" id="SSF48726">
    <property type="entry name" value="Immunoglobulin"/>
    <property type="match status" value="1"/>
</dbReference>
<accession>A0AAY4ACK3</accession>
<reference evidence="8" key="2">
    <citation type="submission" date="2025-08" db="UniProtKB">
        <authorList>
            <consortium name="Ensembl"/>
        </authorList>
    </citation>
    <scope>IDENTIFICATION</scope>
</reference>
<dbReference type="Gene3D" id="2.60.40.10">
    <property type="entry name" value="Immunoglobulins"/>
    <property type="match status" value="1"/>
</dbReference>
<dbReference type="PROSITE" id="PS50835">
    <property type="entry name" value="IG_LIKE"/>
    <property type="match status" value="1"/>
</dbReference>
<keyword evidence="9" id="KW-1185">Reference proteome</keyword>
<dbReference type="GeneTree" id="ENSGT01150000287343"/>
<keyword evidence="6" id="KW-1133">Transmembrane helix</keyword>
<dbReference type="InterPro" id="IPR013783">
    <property type="entry name" value="Ig-like_fold"/>
</dbReference>
<protein>
    <submittedName>
        <fullName evidence="8">T-cell receptor alpha/delta variable 11.0.1</fullName>
    </submittedName>
</protein>
<dbReference type="InterPro" id="IPR051287">
    <property type="entry name" value="TCR_variable_region"/>
</dbReference>
<dbReference type="SMART" id="SM00409">
    <property type="entry name" value="IG"/>
    <property type="match status" value="1"/>
</dbReference>
<keyword evidence="3" id="KW-0675">Receptor</keyword>
<proteinExistence type="predicted"/>
<dbReference type="AlphaFoldDB" id="A0AAY4ACK3"/>
<evidence type="ECO:0000313" key="9">
    <source>
        <dbReference type="Proteomes" id="UP000694580"/>
    </source>
</evidence>
<feature type="transmembrane region" description="Helical" evidence="6">
    <location>
        <begin position="158"/>
        <end position="179"/>
    </location>
</feature>
<evidence type="ECO:0000256" key="1">
    <source>
        <dbReference type="ARBA" id="ARBA00022729"/>
    </source>
</evidence>
<feature type="domain" description="Ig-like" evidence="7">
    <location>
        <begin position="33"/>
        <end position="136"/>
    </location>
</feature>
<dbReference type="InterPro" id="IPR007110">
    <property type="entry name" value="Ig-like_dom"/>
</dbReference>
<keyword evidence="6" id="KW-0472">Membrane</keyword>
<dbReference type="InterPro" id="IPR003599">
    <property type="entry name" value="Ig_sub"/>
</dbReference>
<keyword evidence="1" id="KW-0732">Signal</keyword>
<dbReference type="Pfam" id="PF07686">
    <property type="entry name" value="V-set"/>
    <property type="match status" value="1"/>
</dbReference>
<keyword evidence="6" id="KW-0812">Transmembrane</keyword>
<keyword evidence="2" id="KW-1064">Adaptive immunity</keyword>
<dbReference type="InterPro" id="IPR013106">
    <property type="entry name" value="Ig_V-set"/>
</dbReference>
<organism evidence="8 9">
    <name type="scientific">Denticeps clupeoides</name>
    <name type="common">denticle herring</name>
    <dbReference type="NCBI Taxonomy" id="299321"/>
    <lineage>
        <taxon>Eukaryota</taxon>
        <taxon>Metazoa</taxon>
        <taxon>Chordata</taxon>
        <taxon>Craniata</taxon>
        <taxon>Vertebrata</taxon>
        <taxon>Euteleostomi</taxon>
        <taxon>Actinopterygii</taxon>
        <taxon>Neopterygii</taxon>
        <taxon>Teleostei</taxon>
        <taxon>Clupei</taxon>
        <taxon>Clupeiformes</taxon>
        <taxon>Denticipitoidei</taxon>
        <taxon>Denticipitidae</taxon>
        <taxon>Denticeps</taxon>
    </lineage>
</organism>
<dbReference type="GO" id="GO:0042101">
    <property type="term" value="C:T cell receptor complex"/>
    <property type="evidence" value="ECO:0007669"/>
    <property type="project" value="UniProtKB-KW"/>
</dbReference>
<reference evidence="8 9" key="1">
    <citation type="submission" date="2020-06" db="EMBL/GenBank/DDBJ databases">
        <authorList>
            <consortium name="Wellcome Sanger Institute Data Sharing"/>
        </authorList>
    </citation>
    <scope>NUCLEOTIDE SEQUENCE [LARGE SCALE GENOMIC DNA]</scope>
</reference>
<reference evidence="8" key="3">
    <citation type="submission" date="2025-09" db="UniProtKB">
        <authorList>
            <consortium name="Ensembl"/>
        </authorList>
    </citation>
    <scope>IDENTIFICATION</scope>
</reference>
<evidence type="ECO:0000259" key="7">
    <source>
        <dbReference type="PROSITE" id="PS50835"/>
    </source>
</evidence>
<evidence type="ECO:0000256" key="5">
    <source>
        <dbReference type="ARBA" id="ARBA00043266"/>
    </source>
</evidence>
<dbReference type="SMART" id="SM00406">
    <property type="entry name" value="IGv"/>
    <property type="match status" value="1"/>
</dbReference>
<evidence type="ECO:0000256" key="2">
    <source>
        <dbReference type="ARBA" id="ARBA00023130"/>
    </source>
</evidence>
<dbReference type="Proteomes" id="UP000694580">
    <property type="component" value="Chromosome 4"/>
</dbReference>
<evidence type="ECO:0000256" key="4">
    <source>
        <dbReference type="ARBA" id="ARBA00023319"/>
    </source>
</evidence>
<keyword evidence="5" id="KW-0391">Immunity</keyword>
<dbReference type="InterPro" id="IPR036179">
    <property type="entry name" value="Ig-like_dom_sf"/>
</dbReference>
<keyword evidence="5" id="KW-1279">T cell receptor</keyword>
<evidence type="ECO:0000313" key="8">
    <source>
        <dbReference type="Ensembl" id="ENSDCDP00010006682.1"/>
    </source>
</evidence>
<evidence type="ECO:0000256" key="6">
    <source>
        <dbReference type="SAM" id="Phobius"/>
    </source>
</evidence>
<sequence length="195" mass="22415">MCLAQGHNGRKWGLNLGLLVHRQVCYTLGLSYEQKITLKTQEHISEGQNVHLSCEYDGLADTLQWYRQYPRSRPEFLLLVIEVSNTVRNATLPVPRLTAELNRTKKRVDLKISSAEVTDSALYYCALEPTVTGRLKKPSQEPKMRVMWHFINTNMKHAFYSFGSLPWIWVVSAIMLIVFESVESVFTELGKIIAR</sequence>
<dbReference type="Ensembl" id="ENSDCDT00010006907.1">
    <property type="protein sequence ID" value="ENSDCDP00010006682.1"/>
    <property type="gene ID" value="ENSDCDG00010002866.1"/>
</dbReference>
<name>A0AAY4ACK3_9TELE</name>
<dbReference type="GO" id="GO:0002250">
    <property type="term" value="P:adaptive immune response"/>
    <property type="evidence" value="ECO:0007669"/>
    <property type="project" value="UniProtKB-KW"/>
</dbReference>
<evidence type="ECO:0000256" key="3">
    <source>
        <dbReference type="ARBA" id="ARBA00023170"/>
    </source>
</evidence>
<dbReference type="PANTHER" id="PTHR19367:SF18">
    <property type="entry name" value="T CELL RECEPTOR ALPHA VARIABLE 16"/>
    <property type="match status" value="1"/>
</dbReference>
<keyword evidence="4" id="KW-0393">Immunoglobulin domain</keyword>